<accession>T1GK06</accession>
<dbReference type="STRING" id="36166.T1GK06"/>
<keyword evidence="1" id="KW-1133">Transmembrane helix</keyword>
<keyword evidence="3" id="KW-1185">Reference proteome</keyword>
<organism evidence="2 3">
    <name type="scientific">Megaselia scalaris</name>
    <name type="common">Humpbacked fly</name>
    <name type="synonym">Phora scalaris</name>
    <dbReference type="NCBI Taxonomy" id="36166"/>
    <lineage>
        <taxon>Eukaryota</taxon>
        <taxon>Metazoa</taxon>
        <taxon>Ecdysozoa</taxon>
        <taxon>Arthropoda</taxon>
        <taxon>Hexapoda</taxon>
        <taxon>Insecta</taxon>
        <taxon>Pterygota</taxon>
        <taxon>Neoptera</taxon>
        <taxon>Endopterygota</taxon>
        <taxon>Diptera</taxon>
        <taxon>Brachycera</taxon>
        <taxon>Muscomorpha</taxon>
        <taxon>Platypezoidea</taxon>
        <taxon>Phoridae</taxon>
        <taxon>Megaseliini</taxon>
        <taxon>Megaselia</taxon>
    </lineage>
</organism>
<reference evidence="2" key="2">
    <citation type="submission" date="2015-06" db="UniProtKB">
        <authorList>
            <consortium name="EnsemblMetazoa"/>
        </authorList>
    </citation>
    <scope>IDENTIFICATION</scope>
</reference>
<protein>
    <submittedName>
        <fullName evidence="2">Uncharacterized protein</fullName>
    </submittedName>
</protein>
<keyword evidence="1" id="KW-0812">Transmembrane</keyword>
<dbReference type="Proteomes" id="UP000015102">
    <property type="component" value="Unassembled WGS sequence"/>
</dbReference>
<sequence>MGGGPENSMRLGSFGKIAISWGVLTGVGIYSFILSKNSIDKQRLESLRVRDRMRKSNYGDYQVEEDRKFQI</sequence>
<dbReference type="EMBL" id="CAQQ02159566">
    <property type="status" value="NOT_ANNOTATED_CDS"/>
    <property type="molecule type" value="Genomic_DNA"/>
</dbReference>
<feature type="transmembrane region" description="Helical" evidence="1">
    <location>
        <begin position="14"/>
        <end position="34"/>
    </location>
</feature>
<evidence type="ECO:0000256" key="1">
    <source>
        <dbReference type="SAM" id="Phobius"/>
    </source>
</evidence>
<dbReference type="AlphaFoldDB" id="T1GK06"/>
<dbReference type="HOGENOM" id="CLU_2852021_0_0_1"/>
<evidence type="ECO:0000313" key="3">
    <source>
        <dbReference type="Proteomes" id="UP000015102"/>
    </source>
</evidence>
<proteinExistence type="predicted"/>
<reference evidence="3" key="1">
    <citation type="submission" date="2013-02" db="EMBL/GenBank/DDBJ databases">
        <authorList>
            <person name="Hughes D."/>
        </authorList>
    </citation>
    <scope>NUCLEOTIDE SEQUENCE</scope>
    <source>
        <strain>Durham</strain>
        <strain evidence="3">NC isolate 2 -- Noor lab</strain>
    </source>
</reference>
<dbReference type="EnsemblMetazoa" id="MESCA003816-RA">
    <property type="protein sequence ID" value="MESCA003816-PA"/>
    <property type="gene ID" value="MESCA003816"/>
</dbReference>
<dbReference type="InterPro" id="IPR031833">
    <property type="entry name" value="DUF4748"/>
</dbReference>
<name>T1GK06_MEGSC</name>
<dbReference type="OMA" id="RYESMRV"/>
<evidence type="ECO:0000313" key="2">
    <source>
        <dbReference type="EnsemblMetazoa" id="MESCA003816-PA"/>
    </source>
</evidence>
<keyword evidence="1" id="KW-0472">Membrane</keyword>
<dbReference type="Pfam" id="PF15932">
    <property type="entry name" value="DUF4748"/>
    <property type="match status" value="1"/>
</dbReference>